<evidence type="ECO:0000256" key="1">
    <source>
        <dbReference type="SAM" id="MobiDB-lite"/>
    </source>
</evidence>
<feature type="region of interest" description="Disordered" evidence="1">
    <location>
        <begin position="1"/>
        <end position="81"/>
    </location>
</feature>
<evidence type="ECO:0000313" key="3">
    <source>
        <dbReference type="Proteomes" id="UP001357485"/>
    </source>
</evidence>
<keyword evidence="3" id="KW-1185">Reference proteome</keyword>
<evidence type="ECO:0000313" key="2">
    <source>
        <dbReference type="EMBL" id="KAK5092220.1"/>
    </source>
</evidence>
<accession>A0ABR0K8Z9</accession>
<feature type="non-terminal residue" evidence="2">
    <location>
        <position position="81"/>
    </location>
</feature>
<proteinExistence type="predicted"/>
<organism evidence="2 3">
    <name type="scientific">Cryomyces antarcticus</name>
    <dbReference type="NCBI Taxonomy" id="329879"/>
    <lineage>
        <taxon>Eukaryota</taxon>
        <taxon>Fungi</taxon>
        <taxon>Dikarya</taxon>
        <taxon>Ascomycota</taxon>
        <taxon>Pezizomycotina</taxon>
        <taxon>Dothideomycetes</taxon>
        <taxon>Dothideomycetes incertae sedis</taxon>
        <taxon>Cryomyces</taxon>
    </lineage>
</organism>
<feature type="compositionally biased region" description="Low complexity" evidence="1">
    <location>
        <begin position="69"/>
        <end position="81"/>
    </location>
</feature>
<protein>
    <submittedName>
        <fullName evidence="2">Uncharacterized protein</fullName>
    </submittedName>
</protein>
<dbReference type="Proteomes" id="UP001357485">
    <property type="component" value="Unassembled WGS sequence"/>
</dbReference>
<sequence length="81" mass="8583">MSFAPPQDPEPADKHTSPPTPPAAIPDDPTGEDAYGRRMRMSQMQPPPRPSDTSSAESSQPPPPPPAPAGTIARAPVRYNL</sequence>
<comment type="caution">
    <text evidence="2">The sequence shown here is derived from an EMBL/GenBank/DDBJ whole genome shotgun (WGS) entry which is preliminary data.</text>
</comment>
<name>A0ABR0K8Z9_9PEZI</name>
<reference evidence="2 3" key="1">
    <citation type="submission" date="2023-08" db="EMBL/GenBank/DDBJ databases">
        <title>Black Yeasts Isolated from many extreme environments.</title>
        <authorList>
            <person name="Coleine C."/>
            <person name="Stajich J.E."/>
            <person name="Selbmann L."/>
        </authorList>
    </citation>
    <scope>NUCLEOTIDE SEQUENCE [LARGE SCALE GENOMIC DNA]</scope>
    <source>
        <strain evidence="2 3">CCFEE 536</strain>
    </source>
</reference>
<dbReference type="EMBL" id="JAVRRA010026330">
    <property type="protein sequence ID" value="KAK5092220.1"/>
    <property type="molecule type" value="Genomic_DNA"/>
</dbReference>
<gene>
    <name evidence="2" type="ORF">LTR16_007758</name>
</gene>